<evidence type="ECO:0000313" key="2">
    <source>
        <dbReference type="Proteomes" id="UP001596109"/>
    </source>
</evidence>
<proteinExistence type="predicted"/>
<dbReference type="RefSeq" id="WP_381439832.1">
    <property type="nucleotide sequence ID" value="NZ_JBHSNO010000016.1"/>
</dbReference>
<dbReference type="EMBL" id="JBHSNO010000016">
    <property type="protein sequence ID" value="MFC5591706.1"/>
    <property type="molecule type" value="Genomic_DNA"/>
</dbReference>
<evidence type="ECO:0000313" key="1">
    <source>
        <dbReference type="EMBL" id="MFC5591706.1"/>
    </source>
</evidence>
<organism evidence="1 2">
    <name type="scientific">Sporosarcina soli</name>
    <dbReference type="NCBI Taxonomy" id="334736"/>
    <lineage>
        <taxon>Bacteria</taxon>
        <taxon>Bacillati</taxon>
        <taxon>Bacillota</taxon>
        <taxon>Bacilli</taxon>
        <taxon>Bacillales</taxon>
        <taxon>Caryophanaceae</taxon>
        <taxon>Sporosarcina</taxon>
    </lineage>
</organism>
<sequence>MNIFGETPNDLVNINVSIKGEDCFKGELENSYVLTDRMARILLMLFVGQTIITKHLLTFQFRNGANKKERSKMTREVFIKPKQAQAIKQAINTNESKYYNNKSKLLYDFAHSHKNRQILNGDLKSMSFETLYQALTVGFKVDFEHTNTVGDWVILNKDNERKVIQIESIELTPDGKPCSFNNLYGFEHIEKDATAEMIRMEKKRLNWLLMNREPGEIKNGDVIQLNNGKVWKVRKKREDVSLMLEEANRLYREGEITMIYPKGVGVWVR</sequence>
<gene>
    <name evidence="1" type="ORF">ACFPRA_22730</name>
</gene>
<reference evidence="2" key="1">
    <citation type="journal article" date="2019" name="Int. J. Syst. Evol. Microbiol.">
        <title>The Global Catalogue of Microorganisms (GCM) 10K type strain sequencing project: providing services to taxonomists for standard genome sequencing and annotation.</title>
        <authorList>
            <consortium name="The Broad Institute Genomics Platform"/>
            <consortium name="The Broad Institute Genome Sequencing Center for Infectious Disease"/>
            <person name="Wu L."/>
            <person name="Ma J."/>
        </authorList>
    </citation>
    <scope>NUCLEOTIDE SEQUENCE [LARGE SCALE GENOMIC DNA]</scope>
    <source>
        <strain evidence="2">CGMCC 4.1434</strain>
    </source>
</reference>
<accession>A0ABW0TQH1</accession>
<name>A0ABW0TQH1_9BACL</name>
<dbReference type="Proteomes" id="UP001596109">
    <property type="component" value="Unassembled WGS sequence"/>
</dbReference>
<keyword evidence="2" id="KW-1185">Reference proteome</keyword>
<comment type="caution">
    <text evidence="1">The sequence shown here is derived from an EMBL/GenBank/DDBJ whole genome shotgun (WGS) entry which is preliminary data.</text>
</comment>
<protein>
    <submittedName>
        <fullName evidence="1">Uncharacterized protein</fullName>
    </submittedName>
</protein>